<feature type="transmembrane region" description="Helical" evidence="8">
    <location>
        <begin position="183"/>
        <end position="206"/>
    </location>
</feature>
<dbReference type="PATRIC" id="fig|1255043.3.peg.389"/>
<evidence type="ECO:0000256" key="3">
    <source>
        <dbReference type="ARBA" id="ARBA00022448"/>
    </source>
</evidence>
<evidence type="ECO:0000313" key="9">
    <source>
        <dbReference type="EMBL" id="AGA32097.1"/>
    </source>
</evidence>
<evidence type="ECO:0000256" key="6">
    <source>
        <dbReference type="ARBA" id="ARBA00022989"/>
    </source>
</evidence>
<keyword evidence="5 8" id="KW-0812">Transmembrane</keyword>
<dbReference type="InterPro" id="IPR002781">
    <property type="entry name" value="TM_pro_TauE-like"/>
</dbReference>
<feature type="transmembrane region" description="Helical" evidence="8">
    <location>
        <begin position="159"/>
        <end position="176"/>
    </location>
</feature>
<evidence type="ECO:0000313" key="10">
    <source>
        <dbReference type="Proteomes" id="UP000010809"/>
    </source>
</evidence>
<evidence type="ECO:0000256" key="2">
    <source>
        <dbReference type="ARBA" id="ARBA00009142"/>
    </source>
</evidence>
<accession>L0DSX6</accession>
<gene>
    <name evidence="9" type="ordered locus">TVNIR_0388</name>
</gene>
<dbReference type="HOGENOM" id="CLU_045498_2_0_6"/>
<dbReference type="KEGG" id="tni:TVNIR_0388"/>
<evidence type="ECO:0000256" key="1">
    <source>
        <dbReference type="ARBA" id="ARBA00004651"/>
    </source>
</evidence>
<protein>
    <recommendedName>
        <fullName evidence="8">Probable membrane transporter protein</fullName>
    </recommendedName>
</protein>
<keyword evidence="7 8" id="KW-0472">Membrane</keyword>
<evidence type="ECO:0000256" key="7">
    <source>
        <dbReference type="ARBA" id="ARBA00023136"/>
    </source>
</evidence>
<keyword evidence="4 8" id="KW-1003">Cell membrane</keyword>
<evidence type="ECO:0000256" key="5">
    <source>
        <dbReference type="ARBA" id="ARBA00022692"/>
    </source>
</evidence>
<name>L0DSX6_THIND</name>
<dbReference type="PANTHER" id="PTHR30269">
    <property type="entry name" value="TRANSMEMBRANE PROTEIN YFCA"/>
    <property type="match status" value="1"/>
</dbReference>
<dbReference type="Pfam" id="PF01925">
    <property type="entry name" value="TauE"/>
    <property type="match status" value="1"/>
</dbReference>
<dbReference type="eggNOG" id="COG0730">
    <property type="taxonomic scope" value="Bacteria"/>
</dbReference>
<evidence type="ECO:0000256" key="8">
    <source>
        <dbReference type="RuleBase" id="RU363041"/>
    </source>
</evidence>
<comment type="subcellular location">
    <subcellularLocation>
        <location evidence="1 8">Cell membrane</location>
        <topology evidence="1 8">Multi-pass membrane protein</topology>
    </subcellularLocation>
</comment>
<dbReference type="InterPro" id="IPR052017">
    <property type="entry name" value="TSUP"/>
</dbReference>
<feature type="transmembrane region" description="Helical" evidence="8">
    <location>
        <begin position="42"/>
        <end position="68"/>
    </location>
</feature>
<feature type="transmembrane region" description="Helical" evidence="8">
    <location>
        <begin position="80"/>
        <end position="100"/>
    </location>
</feature>
<sequence>MRNVCAMSILDHLGLILIALVANGLSALAGGGAGLLQLPALIFLGLPFPVALATHKIASVALGAGASARHLKENTFDSRRLALILVAGLPGVIIGALLVLEIPPRAGEVALGILTIALGWYSWRRPQLGQATVAVARGTAHAATGTLGLFLIGILNGSLTSGTGLMVTLWLVRWYGLSYTQAVAYTLVLVGLFWNGAGALVLGTLGEVRWDWLPALLIGSFAGGYLGASLAHRYGNRLVKRVFEIVTVLTGVALLLPGP</sequence>
<proteinExistence type="inferred from homology"/>
<keyword evidence="6 8" id="KW-1133">Transmembrane helix</keyword>
<feature type="transmembrane region" description="Helical" evidence="8">
    <location>
        <begin position="212"/>
        <end position="231"/>
    </location>
</feature>
<evidence type="ECO:0000256" key="4">
    <source>
        <dbReference type="ARBA" id="ARBA00022475"/>
    </source>
</evidence>
<keyword evidence="10" id="KW-1185">Reference proteome</keyword>
<dbReference type="EMBL" id="CP003989">
    <property type="protein sequence ID" value="AGA32097.1"/>
    <property type="molecule type" value="Genomic_DNA"/>
</dbReference>
<dbReference type="AlphaFoldDB" id="L0DSX6"/>
<comment type="similarity">
    <text evidence="2 8">Belongs to the 4-toluene sulfonate uptake permease (TSUP) (TC 2.A.102) family.</text>
</comment>
<feature type="transmembrane region" description="Helical" evidence="8">
    <location>
        <begin position="12"/>
        <end position="36"/>
    </location>
</feature>
<reference evidence="9" key="1">
    <citation type="submission" date="2015-12" db="EMBL/GenBank/DDBJ databases">
        <authorList>
            <person name="Tikhonova T.V."/>
            <person name="Pavlov A.R."/>
            <person name="Beletsky A.V."/>
            <person name="Mardanov A.V."/>
            <person name="Sorokin D.Y."/>
            <person name="Ravin N.V."/>
            <person name="Popov V.O."/>
        </authorList>
    </citation>
    <scope>NUCLEOTIDE SEQUENCE</scope>
    <source>
        <strain evidence="9">DSM 14787</strain>
    </source>
</reference>
<keyword evidence="3" id="KW-0813">Transport</keyword>
<dbReference type="PANTHER" id="PTHR30269:SF0">
    <property type="entry name" value="MEMBRANE TRANSPORTER PROTEIN YFCA-RELATED"/>
    <property type="match status" value="1"/>
</dbReference>
<dbReference type="Proteomes" id="UP000010809">
    <property type="component" value="Chromosome"/>
</dbReference>
<dbReference type="GO" id="GO:0005886">
    <property type="term" value="C:plasma membrane"/>
    <property type="evidence" value="ECO:0007669"/>
    <property type="project" value="UniProtKB-SubCell"/>
</dbReference>
<organism evidence="9 10">
    <name type="scientific">Thioalkalivibrio nitratireducens (strain DSM 14787 / UNIQEM 213 / ALEN2)</name>
    <dbReference type="NCBI Taxonomy" id="1255043"/>
    <lineage>
        <taxon>Bacteria</taxon>
        <taxon>Pseudomonadati</taxon>
        <taxon>Pseudomonadota</taxon>
        <taxon>Gammaproteobacteria</taxon>
        <taxon>Chromatiales</taxon>
        <taxon>Ectothiorhodospiraceae</taxon>
        <taxon>Thioalkalivibrio</taxon>
    </lineage>
</organism>